<dbReference type="eggNOG" id="ENOG502S03F">
    <property type="taxonomic scope" value="Eukaryota"/>
</dbReference>
<evidence type="ECO:0000256" key="4">
    <source>
        <dbReference type="ARBA" id="ARBA00023242"/>
    </source>
</evidence>
<dbReference type="HOGENOM" id="CLU_951051_0_0_1"/>
<evidence type="ECO:0000256" key="2">
    <source>
        <dbReference type="ARBA" id="ARBA00023015"/>
    </source>
</evidence>
<dbReference type="InterPro" id="IPR011598">
    <property type="entry name" value="bHLH_dom"/>
</dbReference>
<dbReference type="GO" id="GO:0006357">
    <property type="term" value="P:regulation of transcription by RNA polymerase II"/>
    <property type="evidence" value="ECO:0000318"/>
    <property type="project" value="GO_Central"/>
</dbReference>
<feature type="domain" description="BHLH" evidence="5">
    <location>
        <begin position="150"/>
        <end position="199"/>
    </location>
</feature>
<evidence type="ECO:0000259" key="5">
    <source>
        <dbReference type="PROSITE" id="PS50888"/>
    </source>
</evidence>
<dbReference type="InterPro" id="IPR036638">
    <property type="entry name" value="HLH_DNA-bd_sf"/>
</dbReference>
<keyword evidence="3" id="KW-0804">Transcription</keyword>
<dbReference type="GO" id="GO:0046983">
    <property type="term" value="F:protein dimerization activity"/>
    <property type="evidence" value="ECO:0007669"/>
    <property type="project" value="InterPro"/>
</dbReference>
<dbReference type="SMART" id="SM00353">
    <property type="entry name" value="HLH"/>
    <property type="match status" value="1"/>
</dbReference>
<accession>W1NHF6</accession>
<gene>
    <name evidence="6" type="ORF">AMTR_s00009p00173620</name>
</gene>
<dbReference type="InterPro" id="IPR045843">
    <property type="entry name" value="IND-like"/>
</dbReference>
<dbReference type="Gene3D" id="4.10.280.10">
    <property type="entry name" value="Helix-loop-helix DNA-binding domain"/>
    <property type="match status" value="1"/>
</dbReference>
<dbReference type="GO" id="GO:0005634">
    <property type="term" value="C:nucleus"/>
    <property type="evidence" value="ECO:0000318"/>
    <property type="project" value="GO_Central"/>
</dbReference>
<protein>
    <recommendedName>
        <fullName evidence="5">BHLH domain-containing protein</fullName>
    </recommendedName>
</protein>
<evidence type="ECO:0000313" key="6">
    <source>
        <dbReference type="EMBL" id="ERM94916.1"/>
    </source>
</evidence>
<dbReference type="PANTHER" id="PTHR45914">
    <property type="entry name" value="TRANSCRIPTION FACTOR HEC3-RELATED"/>
    <property type="match status" value="1"/>
</dbReference>
<proteinExistence type="predicted"/>
<organism evidence="6 7">
    <name type="scientific">Amborella trichopoda</name>
    <dbReference type="NCBI Taxonomy" id="13333"/>
    <lineage>
        <taxon>Eukaryota</taxon>
        <taxon>Viridiplantae</taxon>
        <taxon>Streptophyta</taxon>
        <taxon>Embryophyta</taxon>
        <taxon>Tracheophyta</taxon>
        <taxon>Spermatophyta</taxon>
        <taxon>Magnoliopsida</taxon>
        <taxon>Amborellales</taxon>
        <taxon>Amborellaceae</taxon>
        <taxon>Amborella</taxon>
    </lineage>
</organism>
<keyword evidence="4" id="KW-0539">Nucleus</keyword>
<comment type="subcellular location">
    <subcellularLocation>
        <location evidence="1">Nucleus</location>
    </subcellularLocation>
</comment>
<name>W1NHF6_AMBTC</name>
<dbReference type="Pfam" id="PF00010">
    <property type="entry name" value="HLH"/>
    <property type="match status" value="1"/>
</dbReference>
<dbReference type="EMBL" id="KI397501">
    <property type="protein sequence ID" value="ERM94916.1"/>
    <property type="molecule type" value="Genomic_DNA"/>
</dbReference>
<evidence type="ECO:0000313" key="7">
    <source>
        <dbReference type="Proteomes" id="UP000017836"/>
    </source>
</evidence>
<dbReference type="SUPFAM" id="SSF47459">
    <property type="entry name" value="HLH, helix-loop-helix DNA-binding domain"/>
    <property type="match status" value="1"/>
</dbReference>
<keyword evidence="7" id="KW-1185">Reference proteome</keyword>
<dbReference type="PROSITE" id="PS50888">
    <property type="entry name" value="BHLH"/>
    <property type="match status" value="1"/>
</dbReference>
<reference evidence="7" key="1">
    <citation type="journal article" date="2013" name="Science">
        <title>The Amborella genome and the evolution of flowering plants.</title>
        <authorList>
            <consortium name="Amborella Genome Project"/>
        </authorList>
    </citation>
    <scope>NUCLEOTIDE SEQUENCE [LARGE SCALE GENOMIC DNA]</scope>
</reference>
<evidence type="ECO:0000256" key="1">
    <source>
        <dbReference type="ARBA" id="ARBA00004123"/>
    </source>
</evidence>
<sequence length="274" mass="31416">MDSCLLSEYPCTHELFSFNHMEDSFAEEILSIFNNCNETINPCLMDYFQTQAPEIFFNDPYTLQPQTLQFDEYESLYSFEPVQKRLKPWTQNHTMETQYNQYINSSDSYSDMYFSQHEGNYWPMPDYMPETAFPAKVPPFSGGVMQKPAEILSAQSIAARQRRKKISEKTRELGKLIPNGTKLNTAEMLQEASQYVNFLQAQLSLLKLMDSTSTPIEEELGVLCGSLTIQEKLCEEGKCLASTKFMKSLVQDSKILGDHALSKDLMCLIQSLET</sequence>
<dbReference type="GO" id="GO:0000981">
    <property type="term" value="F:DNA-binding transcription factor activity, RNA polymerase II-specific"/>
    <property type="evidence" value="ECO:0000318"/>
    <property type="project" value="GO_Central"/>
</dbReference>
<dbReference type="Proteomes" id="UP000017836">
    <property type="component" value="Unassembled WGS sequence"/>
</dbReference>
<dbReference type="KEGG" id="atr:18422951"/>
<dbReference type="GO" id="GO:0000978">
    <property type="term" value="F:RNA polymerase II cis-regulatory region sequence-specific DNA binding"/>
    <property type="evidence" value="ECO:0000318"/>
    <property type="project" value="GO_Central"/>
</dbReference>
<dbReference type="OrthoDB" id="1921534at2759"/>
<keyword evidence="2" id="KW-0805">Transcription regulation</keyword>
<evidence type="ECO:0000256" key="3">
    <source>
        <dbReference type="ARBA" id="ARBA00023163"/>
    </source>
</evidence>
<dbReference type="AlphaFoldDB" id="W1NHF6"/>
<dbReference type="Gramene" id="ERM94916">
    <property type="protein sequence ID" value="ERM94916"/>
    <property type="gene ID" value="AMTR_s00009p00173620"/>
</dbReference>